<dbReference type="InterPro" id="IPR055768">
    <property type="entry name" value="DUF7344"/>
</dbReference>
<protein>
    <recommendedName>
        <fullName evidence="1">DUF7344 domain-containing protein</fullName>
    </recommendedName>
</protein>
<reference evidence="2 3" key="1">
    <citation type="submission" date="2020-01" db="EMBL/GenBank/DDBJ databases">
        <title>Natronorubrum sp. JWXQ-INN 674 isolated from Inner Mongolia Autonomous Region of China.</title>
        <authorList>
            <person name="Xue Q."/>
        </authorList>
    </citation>
    <scope>NUCLEOTIDE SEQUENCE [LARGE SCALE GENOMIC DNA]</scope>
    <source>
        <strain evidence="2 3">JWXQ-INN-674</strain>
    </source>
</reference>
<evidence type="ECO:0000259" key="1">
    <source>
        <dbReference type="Pfam" id="PF24035"/>
    </source>
</evidence>
<dbReference type="OrthoDB" id="155703at2157"/>
<name>A0A6B0VPC2_9EURY</name>
<organism evidence="2 3">
    <name type="scientific">Natronorubrum halalkaliphilum</name>
    <dbReference type="NCBI Taxonomy" id="2691917"/>
    <lineage>
        <taxon>Archaea</taxon>
        <taxon>Methanobacteriati</taxon>
        <taxon>Methanobacteriota</taxon>
        <taxon>Stenosarchaea group</taxon>
        <taxon>Halobacteria</taxon>
        <taxon>Halobacteriales</taxon>
        <taxon>Natrialbaceae</taxon>
        <taxon>Natronorubrum</taxon>
    </lineage>
</organism>
<proteinExistence type="predicted"/>
<dbReference type="Proteomes" id="UP000434101">
    <property type="component" value="Unassembled WGS sequence"/>
</dbReference>
<gene>
    <name evidence="2" type="ORF">GS429_15085</name>
</gene>
<dbReference type="AlphaFoldDB" id="A0A6B0VPC2"/>
<feature type="domain" description="DUF7344" evidence="1">
    <location>
        <begin position="7"/>
        <end position="85"/>
    </location>
</feature>
<keyword evidence="3" id="KW-1185">Reference proteome</keyword>
<accession>A0A6B0VPC2</accession>
<evidence type="ECO:0000313" key="2">
    <source>
        <dbReference type="EMBL" id="MXV63364.1"/>
    </source>
</evidence>
<evidence type="ECO:0000313" key="3">
    <source>
        <dbReference type="Proteomes" id="UP000434101"/>
    </source>
</evidence>
<dbReference type="RefSeq" id="WP_160066187.1">
    <property type="nucleotide sequence ID" value="NZ_WUYX01000047.1"/>
</dbReference>
<sequence>MNQTDAFRVLASADRQLILHELLDSDGSMSVSILAERVASRRHRIPTGTISDDKVDRAQVRLVHQHFPRLISHDIIAVDWTEERVSLVDTEDVDCLLTAAAELERWPPDGLLEQPEPSS</sequence>
<comment type="caution">
    <text evidence="2">The sequence shown here is derived from an EMBL/GenBank/DDBJ whole genome shotgun (WGS) entry which is preliminary data.</text>
</comment>
<dbReference type="Pfam" id="PF24035">
    <property type="entry name" value="DUF7344"/>
    <property type="match status" value="1"/>
</dbReference>
<dbReference type="EMBL" id="WUYX01000047">
    <property type="protein sequence ID" value="MXV63364.1"/>
    <property type="molecule type" value="Genomic_DNA"/>
</dbReference>